<feature type="transmembrane region" description="Helical" evidence="19">
    <location>
        <begin position="220"/>
        <end position="238"/>
    </location>
</feature>
<evidence type="ECO:0000256" key="8">
    <source>
        <dbReference type="ARBA" id="ARBA00022692"/>
    </source>
</evidence>
<dbReference type="InterPro" id="IPR009011">
    <property type="entry name" value="Man6P_isomerase_rcpt-bd_dom_sf"/>
</dbReference>
<evidence type="ECO:0000256" key="9">
    <source>
        <dbReference type="ARBA" id="ARBA00022729"/>
    </source>
</evidence>
<dbReference type="InterPro" id="IPR044865">
    <property type="entry name" value="MRH_dom"/>
</dbReference>
<comment type="subcellular location">
    <subcellularLocation>
        <location evidence="2">Cytoplasmic vesicle membrane</location>
        <topology evidence="2">Single-pass type I membrane protein</topology>
    </subcellularLocation>
    <subcellularLocation>
        <location evidence="4">Golgi apparatus membrane</location>
        <topology evidence="4">Single-pass type I membrane protein</topology>
    </subcellularLocation>
    <subcellularLocation>
        <location evidence="1">Mitochondrion membrane</location>
        <topology evidence="1">Single-pass membrane protein</topology>
    </subcellularLocation>
    <subcellularLocation>
        <location evidence="3">Preautophagosomal structure membrane</location>
        <topology evidence="3">Single-pass type I membrane protein</topology>
    </subcellularLocation>
</comment>
<evidence type="ECO:0000256" key="19">
    <source>
        <dbReference type="SAM" id="Phobius"/>
    </source>
</evidence>
<evidence type="ECO:0000259" key="21">
    <source>
        <dbReference type="PROSITE" id="PS51914"/>
    </source>
</evidence>
<evidence type="ECO:0000313" key="22">
    <source>
        <dbReference type="EMBL" id="SCZ99972.1"/>
    </source>
</evidence>
<keyword evidence="12" id="KW-0072">Autophagy</keyword>
<dbReference type="Proteomes" id="UP000249723">
    <property type="component" value="Unassembled WGS sequence"/>
</dbReference>
<evidence type="ECO:0000256" key="14">
    <source>
        <dbReference type="ARBA" id="ARBA00023128"/>
    </source>
</evidence>
<dbReference type="GO" id="GO:0000139">
    <property type="term" value="C:Golgi membrane"/>
    <property type="evidence" value="ECO:0007669"/>
    <property type="project" value="UniProtKB-SubCell"/>
</dbReference>
<dbReference type="GO" id="GO:0031966">
    <property type="term" value="C:mitochondrial membrane"/>
    <property type="evidence" value="ECO:0007669"/>
    <property type="project" value="UniProtKB-SubCell"/>
</dbReference>
<dbReference type="PANTHER" id="PTHR15071:SF13">
    <property type="entry name" value="AUTOPHAGY-RELATED PROTEIN 27"/>
    <property type="match status" value="1"/>
</dbReference>
<dbReference type="PANTHER" id="PTHR15071">
    <property type="entry name" value="MANNOSE-6-PHOSPHATE RECEPTOR FAMILY MEMBER"/>
    <property type="match status" value="1"/>
</dbReference>
<evidence type="ECO:0000256" key="3">
    <source>
        <dbReference type="ARBA" id="ARBA00004472"/>
    </source>
</evidence>
<proteinExistence type="inferred from homology"/>
<evidence type="ECO:0000256" key="20">
    <source>
        <dbReference type="SAM" id="SignalP"/>
    </source>
</evidence>
<feature type="signal peptide" evidence="20">
    <location>
        <begin position="1"/>
        <end position="17"/>
    </location>
</feature>
<feature type="region of interest" description="Disordered" evidence="18">
    <location>
        <begin position="193"/>
        <end position="214"/>
    </location>
</feature>
<keyword evidence="16" id="KW-1015">Disulfide bond</keyword>
<dbReference type="GO" id="GO:0034045">
    <property type="term" value="C:phagophore assembly site membrane"/>
    <property type="evidence" value="ECO:0007669"/>
    <property type="project" value="UniProtKB-SubCell"/>
</dbReference>
<protein>
    <recommendedName>
        <fullName evidence="6">Autophagy-related protein 27</fullName>
    </recommendedName>
</protein>
<dbReference type="InterPro" id="IPR018939">
    <property type="entry name" value="Autophagy-rel_prot_27"/>
</dbReference>
<keyword evidence="17" id="KW-0968">Cytoplasmic vesicle</keyword>
<dbReference type="AlphaFoldDB" id="A0A2X0MZA3"/>
<evidence type="ECO:0000256" key="15">
    <source>
        <dbReference type="ARBA" id="ARBA00023136"/>
    </source>
</evidence>
<gene>
    <name evidence="22" type="ORF">BZ3500_MVSOF-1268-A1-R1_CHR9G10364</name>
</gene>
<organism evidence="22 23">
    <name type="scientific">Microbotryum saponariae</name>
    <dbReference type="NCBI Taxonomy" id="289078"/>
    <lineage>
        <taxon>Eukaryota</taxon>
        <taxon>Fungi</taxon>
        <taxon>Dikarya</taxon>
        <taxon>Basidiomycota</taxon>
        <taxon>Pucciniomycotina</taxon>
        <taxon>Microbotryomycetes</taxon>
        <taxon>Microbotryales</taxon>
        <taxon>Microbotryaceae</taxon>
        <taxon>Microbotryum</taxon>
    </lineage>
</organism>
<dbReference type="OrthoDB" id="29460at2759"/>
<keyword evidence="7" id="KW-0813">Transport</keyword>
<dbReference type="SUPFAM" id="SSF50911">
    <property type="entry name" value="Mannose 6-phosphate receptor domain"/>
    <property type="match status" value="1"/>
</dbReference>
<evidence type="ECO:0000256" key="2">
    <source>
        <dbReference type="ARBA" id="ARBA00004358"/>
    </source>
</evidence>
<dbReference type="EMBL" id="FMWP01000107">
    <property type="protein sequence ID" value="SCZ99972.1"/>
    <property type="molecule type" value="Genomic_DNA"/>
</dbReference>
<reference evidence="23" key="1">
    <citation type="submission" date="2016-10" db="EMBL/GenBank/DDBJ databases">
        <authorList>
            <person name="Jeantristanb JTB J.-T."/>
            <person name="Ricardo R."/>
        </authorList>
    </citation>
    <scope>NUCLEOTIDE SEQUENCE [LARGE SCALE GENOMIC DNA]</scope>
</reference>
<evidence type="ECO:0000256" key="1">
    <source>
        <dbReference type="ARBA" id="ARBA00004304"/>
    </source>
</evidence>
<keyword evidence="15 19" id="KW-0472">Membrane</keyword>
<sequence>MLPFALIVSLLASVSHAAQQVPDCHSPLQLGTDRFDLSTLSGERTFESSVPTPPTTTKTTYSISICGALPPSNPPAQEGDSCPPDTSICTIARALRPSHDDVILSVIPIAKANEPLAYEFLQGETNTDKGWILLMRGGEYNGVKQTARFEMHCDPAAKEVSVILEGTSPTFEAYDALQGLLFLKWTTDAACSTTPGDGKDAPGSTPPPGSAPPPKDRMGWFGWIFTLFFLGTMAYFALGTWNNYTQYGATGWDAIPHRDVWRDLPYVVGDLFKGRGSTRSGYSALG</sequence>
<keyword evidence="14" id="KW-0496">Mitochondrion</keyword>
<dbReference type="Pfam" id="PF09451">
    <property type="entry name" value="ATG27"/>
    <property type="match status" value="1"/>
</dbReference>
<keyword evidence="8 19" id="KW-0812">Transmembrane</keyword>
<keyword evidence="13" id="KW-0333">Golgi apparatus</keyword>
<evidence type="ECO:0000256" key="18">
    <source>
        <dbReference type="SAM" id="MobiDB-lite"/>
    </source>
</evidence>
<dbReference type="GO" id="GO:0030659">
    <property type="term" value="C:cytoplasmic vesicle membrane"/>
    <property type="evidence" value="ECO:0007669"/>
    <property type="project" value="UniProtKB-SubCell"/>
</dbReference>
<keyword evidence="9 20" id="KW-0732">Signal</keyword>
<evidence type="ECO:0000256" key="10">
    <source>
        <dbReference type="ARBA" id="ARBA00022927"/>
    </source>
</evidence>
<evidence type="ECO:0000256" key="7">
    <source>
        <dbReference type="ARBA" id="ARBA00022448"/>
    </source>
</evidence>
<keyword evidence="23" id="KW-1185">Reference proteome</keyword>
<comment type="similarity">
    <text evidence="5">Belongs to the ATG27 family.</text>
</comment>
<evidence type="ECO:0000256" key="12">
    <source>
        <dbReference type="ARBA" id="ARBA00023006"/>
    </source>
</evidence>
<feature type="chain" id="PRO_5030060401" description="Autophagy-related protein 27" evidence="20">
    <location>
        <begin position="18"/>
        <end position="286"/>
    </location>
</feature>
<dbReference type="GO" id="GO:0006914">
    <property type="term" value="P:autophagy"/>
    <property type="evidence" value="ECO:0007669"/>
    <property type="project" value="UniProtKB-KW"/>
</dbReference>
<dbReference type="PROSITE" id="PS51914">
    <property type="entry name" value="MRH"/>
    <property type="match status" value="1"/>
</dbReference>
<evidence type="ECO:0000256" key="17">
    <source>
        <dbReference type="ARBA" id="ARBA00023329"/>
    </source>
</evidence>
<evidence type="ECO:0000256" key="6">
    <source>
        <dbReference type="ARBA" id="ARBA00013776"/>
    </source>
</evidence>
<evidence type="ECO:0000313" key="23">
    <source>
        <dbReference type="Proteomes" id="UP000249723"/>
    </source>
</evidence>
<name>A0A2X0MZA3_9BASI</name>
<evidence type="ECO:0000256" key="4">
    <source>
        <dbReference type="ARBA" id="ARBA00004614"/>
    </source>
</evidence>
<feature type="compositionally biased region" description="Pro residues" evidence="18">
    <location>
        <begin position="204"/>
        <end position="213"/>
    </location>
</feature>
<evidence type="ECO:0000256" key="5">
    <source>
        <dbReference type="ARBA" id="ARBA00005363"/>
    </source>
</evidence>
<accession>A0A2X0MZA3</accession>
<dbReference type="STRING" id="289078.A0A2X0MZA3"/>
<keyword evidence="10" id="KW-0653">Protein transport</keyword>
<keyword evidence="11 19" id="KW-1133">Transmembrane helix</keyword>
<dbReference type="Gene3D" id="2.70.130.10">
    <property type="entry name" value="Mannose-6-phosphate receptor binding domain"/>
    <property type="match status" value="1"/>
</dbReference>
<evidence type="ECO:0000256" key="11">
    <source>
        <dbReference type="ARBA" id="ARBA00022989"/>
    </source>
</evidence>
<dbReference type="GO" id="GO:0015031">
    <property type="term" value="P:protein transport"/>
    <property type="evidence" value="ECO:0007669"/>
    <property type="project" value="UniProtKB-KW"/>
</dbReference>
<evidence type="ECO:0000256" key="13">
    <source>
        <dbReference type="ARBA" id="ARBA00023034"/>
    </source>
</evidence>
<evidence type="ECO:0000256" key="16">
    <source>
        <dbReference type="ARBA" id="ARBA00023157"/>
    </source>
</evidence>
<feature type="domain" description="MRH" evidence="21">
    <location>
        <begin position="22"/>
        <end position="193"/>
    </location>
</feature>